<evidence type="ECO:0000256" key="5">
    <source>
        <dbReference type="ARBA" id="ARBA00047606"/>
    </source>
</evidence>
<dbReference type="CDD" id="cd03784">
    <property type="entry name" value="GT1_Gtf-like"/>
    <property type="match status" value="1"/>
</dbReference>
<dbReference type="PANTHER" id="PTHR48046:SF6">
    <property type="entry name" value="GLYCOSYLTRANSFERASE"/>
    <property type="match status" value="1"/>
</dbReference>
<evidence type="ECO:0000256" key="7">
    <source>
        <dbReference type="RuleBase" id="RU362057"/>
    </source>
</evidence>
<organism evidence="8 9">
    <name type="scientific">Linum tenue</name>
    <dbReference type="NCBI Taxonomy" id="586396"/>
    <lineage>
        <taxon>Eukaryota</taxon>
        <taxon>Viridiplantae</taxon>
        <taxon>Streptophyta</taxon>
        <taxon>Embryophyta</taxon>
        <taxon>Tracheophyta</taxon>
        <taxon>Spermatophyta</taxon>
        <taxon>Magnoliopsida</taxon>
        <taxon>eudicotyledons</taxon>
        <taxon>Gunneridae</taxon>
        <taxon>Pentapetalae</taxon>
        <taxon>rosids</taxon>
        <taxon>fabids</taxon>
        <taxon>Malpighiales</taxon>
        <taxon>Linaceae</taxon>
        <taxon>Linum</taxon>
    </lineage>
</organism>
<dbReference type="AlphaFoldDB" id="A0AAV0NAG7"/>
<comment type="similarity">
    <text evidence="2 6">Belongs to the UDP-glycosyltransferase family.</text>
</comment>
<evidence type="ECO:0000256" key="3">
    <source>
        <dbReference type="ARBA" id="ARBA00022676"/>
    </source>
</evidence>
<comment type="caution">
    <text evidence="8">The sequence shown here is derived from an EMBL/GenBank/DDBJ whole genome shotgun (WGS) entry which is preliminary data.</text>
</comment>
<comment type="catalytic activity">
    <reaction evidence="5">
        <text>an anthocyanidin + UDP-alpha-D-glucose + H(+) = an anthocyanidin 3-O-beta-D-glucoside + UDP</text>
        <dbReference type="Rhea" id="RHEA:20093"/>
        <dbReference type="ChEBI" id="CHEBI:15378"/>
        <dbReference type="ChEBI" id="CHEBI:16307"/>
        <dbReference type="ChEBI" id="CHEBI:58223"/>
        <dbReference type="ChEBI" id="CHEBI:58885"/>
        <dbReference type="ChEBI" id="CHEBI:143576"/>
        <dbReference type="EC" id="2.4.1.115"/>
    </reaction>
</comment>
<dbReference type="FunFam" id="3.40.50.2000:FF:000054">
    <property type="entry name" value="Glycosyltransferase"/>
    <property type="match status" value="1"/>
</dbReference>
<reference evidence="8" key="1">
    <citation type="submission" date="2022-08" db="EMBL/GenBank/DDBJ databases">
        <authorList>
            <person name="Gutierrez-Valencia J."/>
        </authorList>
    </citation>
    <scope>NUCLEOTIDE SEQUENCE</scope>
</reference>
<sequence>MVQKHHVVVFSSPGMGHLIPLVELSKKLVTARDLSITLIIPSLGPPPKAQAQVLESLPPGSINHVLLPPSDPSEFPTGSRIETLICLTVAHAVPALREALRSLVERVGRPVALIADFFCTVTFDVAREFGVPSYLFILMNATVLSMLLHLPRLDQEVSGEYGDMDRPIQLPGCRVDLPGSDLPDPLLDRKDDAYKWFMHNAKRLNLVDGFLVNSFTELEGETIRYLQENAGPEKKPVYPVGPIIQSGQSNGLTDPSGCLKWLDDQPTGSVVFISFGSGGTLSTKQLKELALGLEMSEQRFLLVVRSPNDAATDASYFSAKSASNPVDFLPDGFVGRTRGRGMVVPSWAPQIQVLGHRATGGFVSHCGWNSTVESIVNGVPLIAWPLYAEQRMNAVLLEKDMEIALRPEAGEDGVIGREEIARVVKGLMRGEEGAAVRERMAKLKVAAAEAVKEEGSSTMALGELVSKWGEEPLE</sequence>
<accession>A0AAV0NAG7</accession>
<dbReference type="EMBL" id="CAMGYJ010000008">
    <property type="protein sequence ID" value="CAI0455581.1"/>
    <property type="molecule type" value="Genomic_DNA"/>
</dbReference>
<dbReference type="SUPFAM" id="SSF53756">
    <property type="entry name" value="UDP-Glycosyltransferase/glycogen phosphorylase"/>
    <property type="match status" value="1"/>
</dbReference>
<dbReference type="FunFam" id="3.40.50.2000:FF:000051">
    <property type="entry name" value="Glycosyltransferase"/>
    <property type="match status" value="1"/>
</dbReference>
<evidence type="ECO:0000256" key="2">
    <source>
        <dbReference type="ARBA" id="ARBA00009995"/>
    </source>
</evidence>
<dbReference type="PROSITE" id="PS00375">
    <property type="entry name" value="UDPGT"/>
    <property type="match status" value="1"/>
</dbReference>
<dbReference type="InterPro" id="IPR035595">
    <property type="entry name" value="UDP_glycos_trans_CS"/>
</dbReference>
<dbReference type="Pfam" id="PF00201">
    <property type="entry name" value="UDPGT"/>
    <property type="match status" value="1"/>
</dbReference>
<dbReference type="Proteomes" id="UP001154282">
    <property type="component" value="Unassembled WGS sequence"/>
</dbReference>
<proteinExistence type="inferred from homology"/>
<keyword evidence="4 6" id="KW-0808">Transferase</keyword>
<evidence type="ECO:0000256" key="6">
    <source>
        <dbReference type="RuleBase" id="RU003718"/>
    </source>
</evidence>
<protein>
    <recommendedName>
        <fullName evidence="7">Glycosyltransferase</fullName>
        <ecNumber evidence="7">2.4.1.-</ecNumber>
    </recommendedName>
</protein>
<dbReference type="GO" id="GO:0047213">
    <property type="term" value="F:anthocyanidin 3-O-glucosyltransferase activity"/>
    <property type="evidence" value="ECO:0007669"/>
    <property type="project" value="UniProtKB-EC"/>
</dbReference>
<comment type="pathway">
    <text evidence="1">Pigment biosynthesis; anthocyanin biosynthesis.</text>
</comment>
<evidence type="ECO:0000313" key="8">
    <source>
        <dbReference type="EMBL" id="CAI0455581.1"/>
    </source>
</evidence>
<name>A0AAV0NAG7_9ROSI</name>
<gene>
    <name evidence="8" type="ORF">LITE_LOCUS32395</name>
</gene>
<dbReference type="PANTHER" id="PTHR48046">
    <property type="entry name" value="UDP-GLYCOSYLTRANSFERASE 72E1"/>
    <property type="match status" value="1"/>
</dbReference>
<dbReference type="Gene3D" id="3.40.50.2000">
    <property type="entry name" value="Glycogen Phosphorylase B"/>
    <property type="match status" value="2"/>
</dbReference>
<dbReference type="InterPro" id="IPR002213">
    <property type="entry name" value="UDP_glucos_trans"/>
</dbReference>
<evidence type="ECO:0000256" key="1">
    <source>
        <dbReference type="ARBA" id="ARBA00004935"/>
    </source>
</evidence>
<evidence type="ECO:0000256" key="4">
    <source>
        <dbReference type="ARBA" id="ARBA00022679"/>
    </source>
</evidence>
<keyword evidence="3 6" id="KW-0328">Glycosyltransferase</keyword>
<keyword evidence="9" id="KW-1185">Reference proteome</keyword>
<dbReference type="EC" id="2.4.1.-" evidence="7"/>
<evidence type="ECO:0000313" key="9">
    <source>
        <dbReference type="Proteomes" id="UP001154282"/>
    </source>
</evidence>